<evidence type="ECO:0000256" key="2">
    <source>
        <dbReference type="ARBA" id="ARBA00022884"/>
    </source>
</evidence>
<dbReference type="SUPFAM" id="SSF50715">
    <property type="entry name" value="Ribosomal protein L25-like"/>
    <property type="match status" value="1"/>
</dbReference>
<dbReference type="GO" id="GO:0006412">
    <property type="term" value="P:translation"/>
    <property type="evidence" value="ECO:0007669"/>
    <property type="project" value="UniProtKB-UniRule"/>
</dbReference>
<dbReference type="GO" id="GO:0003735">
    <property type="term" value="F:structural constituent of ribosome"/>
    <property type="evidence" value="ECO:0007669"/>
    <property type="project" value="InterPro"/>
</dbReference>
<evidence type="ECO:0000256" key="1">
    <source>
        <dbReference type="ARBA" id="ARBA00022730"/>
    </source>
</evidence>
<feature type="region of interest" description="Disordered" evidence="6">
    <location>
        <begin position="188"/>
        <end position="221"/>
    </location>
</feature>
<evidence type="ECO:0000256" key="5">
    <source>
        <dbReference type="HAMAP-Rule" id="MF_01334"/>
    </source>
</evidence>
<keyword evidence="10" id="KW-1185">Reference proteome</keyword>
<dbReference type="PANTHER" id="PTHR33284:SF1">
    <property type="entry name" value="RIBOSOMAL PROTEIN L25_GLN-TRNA SYNTHETASE, ANTI-CODON-BINDING DOMAIN-CONTAINING PROTEIN"/>
    <property type="match status" value="1"/>
</dbReference>
<comment type="function">
    <text evidence="5">This is one of the proteins that binds to the 5S RNA in the ribosome where it forms part of the central protuberance.</text>
</comment>
<evidence type="ECO:0000313" key="9">
    <source>
        <dbReference type="EMBL" id="RFB04468.1"/>
    </source>
</evidence>
<dbReference type="InterPro" id="IPR020056">
    <property type="entry name" value="Rbsml_bL25/Gln-tRNA_synth_N"/>
</dbReference>
<dbReference type="HAMAP" id="MF_01334">
    <property type="entry name" value="Ribosomal_bL25_CTC"/>
    <property type="match status" value="1"/>
</dbReference>
<dbReference type="NCBIfam" id="NF004128">
    <property type="entry name" value="PRK05618.1-2"/>
    <property type="match status" value="1"/>
</dbReference>
<keyword evidence="3 5" id="KW-0689">Ribosomal protein</keyword>
<comment type="similarity">
    <text evidence="5">Belongs to the bacterial ribosomal protein bL25 family. CTC subfamily.</text>
</comment>
<evidence type="ECO:0000256" key="6">
    <source>
        <dbReference type="SAM" id="MobiDB-lite"/>
    </source>
</evidence>
<dbReference type="InterPro" id="IPR001021">
    <property type="entry name" value="Ribosomal_bL25_long"/>
</dbReference>
<gene>
    <name evidence="5" type="primary">rplY</name>
    <name evidence="5" type="synonym">ctc</name>
    <name evidence="9" type="ORF">DX908_03715</name>
</gene>
<keyword evidence="1 5" id="KW-0699">rRNA-binding</keyword>
<dbReference type="NCBIfam" id="NF004612">
    <property type="entry name" value="PRK05943.1"/>
    <property type="match status" value="1"/>
</dbReference>
<dbReference type="InterPro" id="IPR037121">
    <property type="entry name" value="Ribosomal_bL25_C"/>
</dbReference>
<proteinExistence type="inferred from homology"/>
<dbReference type="InterPro" id="IPR020057">
    <property type="entry name" value="Ribosomal_bL25_b-dom"/>
</dbReference>
<dbReference type="InterPro" id="IPR029751">
    <property type="entry name" value="Ribosomal_L25_dom"/>
</dbReference>
<accession>A0A371RG95</accession>
<dbReference type="Pfam" id="PF14693">
    <property type="entry name" value="Ribosomal_TL5_C"/>
    <property type="match status" value="1"/>
</dbReference>
<evidence type="ECO:0000256" key="3">
    <source>
        <dbReference type="ARBA" id="ARBA00022980"/>
    </source>
</evidence>
<dbReference type="RefSeq" id="WP_116391101.1">
    <property type="nucleotide sequence ID" value="NZ_QUQO01000001.1"/>
</dbReference>
<evidence type="ECO:0000313" key="10">
    <source>
        <dbReference type="Proteomes" id="UP000264589"/>
    </source>
</evidence>
<dbReference type="InParanoid" id="A0A371RG95"/>
<dbReference type="InterPro" id="IPR011035">
    <property type="entry name" value="Ribosomal_bL25/Gln-tRNA_synth"/>
</dbReference>
<dbReference type="PANTHER" id="PTHR33284">
    <property type="entry name" value="RIBOSOMAL PROTEIN L25/GLN-TRNA SYNTHETASE, ANTI-CODON-BINDING DOMAIN-CONTAINING PROTEIN"/>
    <property type="match status" value="1"/>
</dbReference>
<evidence type="ECO:0000259" key="8">
    <source>
        <dbReference type="Pfam" id="PF14693"/>
    </source>
</evidence>
<keyword evidence="2 5" id="KW-0694">RNA-binding</keyword>
<reference evidence="9 10" key="1">
    <citation type="submission" date="2018-08" db="EMBL/GenBank/DDBJ databases">
        <title>Parvularcula sp. SM1705, isolated from surface water of the South Sea China.</title>
        <authorList>
            <person name="Sun L."/>
        </authorList>
    </citation>
    <scope>NUCLEOTIDE SEQUENCE [LARGE SCALE GENOMIC DNA]</scope>
    <source>
        <strain evidence="9 10">SM1705</strain>
    </source>
</reference>
<feature type="domain" description="Large ribosomal subunit protein bL25 beta" evidence="8">
    <location>
        <begin position="105"/>
        <end position="189"/>
    </location>
</feature>
<dbReference type="GO" id="GO:0008097">
    <property type="term" value="F:5S rRNA binding"/>
    <property type="evidence" value="ECO:0007669"/>
    <property type="project" value="InterPro"/>
</dbReference>
<protein>
    <recommendedName>
        <fullName evidence="5">Large ribosomal subunit protein bL25</fullName>
    </recommendedName>
    <alternativeName>
        <fullName evidence="5">General stress protein CTC</fullName>
    </alternativeName>
</protein>
<dbReference type="Pfam" id="PF01386">
    <property type="entry name" value="Ribosomal_L25p"/>
    <property type="match status" value="1"/>
</dbReference>
<sequence>MSDAFKFDCELRKRAGTGGSRAVRRDGWVPAVLYGGDKEPVNIKLRYNQVLKAYQTNRLIDVLSIINVKDTNEEQQVIGRDIQVDPVKDLPMHVDLMRVDAKTRVTVNVPMHFLNQETCPGLKAGGVLNIVRHEVEVIASATAIPEALEADLSSSEVGDTIHISAVTLPKGVELTITDRDFTVATIAAPSAMRSSESEEGEEETPETEVINEKSDDDEGEE</sequence>
<dbReference type="Proteomes" id="UP000264589">
    <property type="component" value="Unassembled WGS sequence"/>
</dbReference>
<comment type="caution">
    <text evidence="9">The sequence shown here is derived from an EMBL/GenBank/DDBJ whole genome shotgun (WGS) entry which is preliminary data.</text>
</comment>
<dbReference type="Gene3D" id="2.40.240.10">
    <property type="entry name" value="Ribosomal Protein L25, Chain P"/>
    <property type="match status" value="1"/>
</dbReference>
<name>A0A371RG95_9PROT</name>
<feature type="domain" description="Large ribosomal subunit protein bL25 L25" evidence="7">
    <location>
        <begin position="9"/>
        <end position="96"/>
    </location>
</feature>
<evidence type="ECO:0000256" key="4">
    <source>
        <dbReference type="ARBA" id="ARBA00023274"/>
    </source>
</evidence>
<dbReference type="CDD" id="cd00495">
    <property type="entry name" value="Ribosomal_L25_TL5_CTC"/>
    <property type="match status" value="1"/>
</dbReference>
<dbReference type="Gene3D" id="2.170.120.20">
    <property type="entry name" value="Ribosomal protein L25, beta domain"/>
    <property type="match status" value="1"/>
</dbReference>
<organism evidence="9 10">
    <name type="scientific">Parvularcula marina</name>
    <dbReference type="NCBI Taxonomy" id="2292771"/>
    <lineage>
        <taxon>Bacteria</taxon>
        <taxon>Pseudomonadati</taxon>
        <taxon>Pseudomonadota</taxon>
        <taxon>Alphaproteobacteria</taxon>
        <taxon>Parvularculales</taxon>
        <taxon>Parvularculaceae</taxon>
        <taxon>Parvularcula</taxon>
    </lineage>
</organism>
<dbReference type="InterPro" id="IPR020930">
    <property type="entry name" value="Ribosomal_uL5_bac-type"/>
</dbReference>
<dbReference type="EMBL" id="QUQO01000001">
    <property type="protein sequence ID" value="RFB04468.1"/>
    <property type="molecule type" value="Genomic_DNA"/>
</dbReference>
<comment type="subunit">
    <text evidence="5">Part of the 50S ribosomal subunit; part of the 5S rRNA/L5/L18/L25 subcomplex. Contacts the 5S rRNA. Binds to the 5S rRNA independently of L5 and L18.</text>
</comment>
<dbReference type="NCBIfam" id="TIGR00731">
    <property type="entry name" value="bL25_bact_ctc"/>
    <property type="match status" value="1"/>
</dbReference>
<feature type="compositionally biased region" description="Acidic residues" evidence="6">
    <location>
        <begin position="197"/>
        <end position="206"/>
    </location>
</feature>
<dbReference type="GO" id="GO:0022625">
    <property type="term" value="C:cytosolic large ribosomal subunit"/>
    <property type="evidence" value="ECO:0007669"/>
    <property type="project" value="TreeGrafter"/>
</dbReference>
<evidence type="ECO:0000259" key="7">
    <source>
        <dbReference type="Pfam" id="PF01386"/>
    </source>
</evidence>
<dbReference type="AlphaFoldDB" id="A0A371RG95"/>
<keyword evidence="4 5" id="KW-0687">Ribonucleoprotein</keyword>
<dbReference type="OrthoDB" id="9806411at2"/>